<dbReference type="GO" id="GO:0016887">
    <property type="term" value="F:ATP hydrolysis activity"/>
    <property type="evidence" value="ECO:0007669"/>
    <property type="project" value="InterPro"/>
</dbReference>
<dbReference type="PROSITE" id="PS50893">
    <property type="entry name" value="ABC_TRANSPORTER_2"/>
    <property type="match status" value="1"/>
</dbReference>
<dbReference type="PROSITE" id="PS00211">
    <property type="entry name" value="ABC_TRANSPORTER_1"/>
    <property type="match status" value="1"/>
</dbReference>
<dbReference type="Gene3D" id="3.40.50.300">
    <property type="entry name" value="P-loop containing nucleotide triphosphate hydrolases"/>
    <property type="match status" value="1"/>
</dbReference>
<evidence type="ECO:0000256" key="1">
    <source>
        <dbReference type="ARBA" id="ARBA00022448"/>
    </source>
</evidence>
<dbReference type="InterPro" id="IPR027417">
    <property type="entry name" value="P-loop_NTPase"/>
</dbReference>
<dbReference type="Proteomes" id="UP000321310">
    <property type="component" value="Unassembled WGS sequence"/>
</dbReference>
<dbReference type="RefSeq" id="WP_147575850.1">
    <property type="nucleotide sequence ID" value="NZ_VOWB01000068.1"/>
</dbReference>
<evidence type="ECO:0000313" key="6">
    <source>
        <dbReference type="Proteomes" id="UP000321310"/>
    </source>
</evidence>
<reference evidence="5 6" key="1">
    <citation type="submission" date="2019-07" db="EMBL/GenBank/DDBJ databases">
        <title>Rapid identification of Enteric Bacteria from Whole Genome Sequences (WGS) using Average Nucleotide Identity (ANI).</title>
        <authorList>
            <person name="Lane C."/>
        </authorList>
    </citation>
    <scope>NUCLEOTIDE SEQUENCE [LARGE SCALE GENOMIC DNA]</scope>
    <source>
        <strain evidence="5 6">2016D-0250</strain>
    </source>
</reference>
<dbReference type="Pfam" id="PF00005">
    <property type="entry name" value="ABC_tran"/>
    <property type="match status" value="1"/>
</dbReference>
<protein>
    <submittedName>
        <fullName evidence="5">ATP-binding cassette domain-containing protein</fullName>
    </submittedName>
</protein>
<keyword evidence="1" id="KW-0813">Transport</keyword>
<comment type="caution">
    <text evidence="5">The sequence shown here is derived from an EMBL/GenBank/DDBJ whole genome shotgun (WGS) entry which is preliminary data.</text>
</comment>
<dbReference type="SMART" id="SM00382">
    <property type="entry name" value="AAA"/>
    <property type="match status" value="1"/>
</dbReference>
<accession>A0A5C7DUU7</accession>
<dbReference type="PANTHER" id="PTHR43023">
    <property type="entry name" value="PROTEIN TRIGALACTOSYLDIACYLGLYCEROL 3, CHLOROPLASTIC"/>
    <property type="match status" value="1"/>
</dbReference>
<keyword evidence="3 5" id="KW-0067">ATP-binding</keyword>
<dbReference type="InterPro" id="IPR003593">
    <property type="entry name" value="AAA+_ATPase"/>
</dbReference>
<dbReference type="InterPro" id="IPR017871">
    <property type="entry name" value="ABC_transporter-like_CS"/>
</dbReference>
<dbReference type="PANTHER" id="PTHR43023:SF3">
    <property type="entry name" value="PROTEIN TRIGALACTOSYLDIACYLGLYCEROL 3, CHLOROPLASTIC"/>
    <property type="match status" value="1"/>
</dbReference>
<evidence type="ECO:0000259" key="4">
    <source>
        <dbReference type="PROSITE" id="PS50893"/>
    </source>
</evidence>
<proteinExistence type="predicted"/>
<feature type="domain" description="ABC transporter" evidence="4">
    <location>
        <begin position="3"/>
        <end position="240"/>
    </location>
</feature>
<evidence type="ECO:0000256" key="2">
    <source>
        <dbReference type="ARBA" id="ARBA00022741"/>
    </source>
</evidence>
<sequence length="240" mass="27279">MIINAKNIKTYFGKKCVHEDISFSVNENEIFGILGGSGSGKSVLLRQILMLEHFDGGEYEVLGKKLNNISEEDALFLQKQWGVVFQYGALFSFFNILENISIPLVEYTKLNKNDIKEIAMMKLKMVGLDESVAKLYPSELSGGMKKRVAIARALALDSKLLFLDEPTSGLDPYSSREFDELLLSLKQSFKLCVVLITHDKESMKNVLDRFLIIEDKKVGFLGNTKQLKEQNERLYERFMG</sequence>
<dbReference type="GO" id="GO:0005524">
    <property type="term" value="F:ATP binding"/>
    <property type="evidence" value="ECO:0007669"/>
    <property type="project" value="UniProtKB-KW"/>
</dbReference>
<name>A0A5C7DUU7_9BACT</name>
<organism evidence="5 6">
    <name type="scientific">Campylobacter peloridis</name>
    <dbReference type="NCBI Taxonomy" id="488546"/>
    <lineage>
        <taxon>Bacteria</taxon>
        <taxon>Pseudomonadati</taxon>
        <taxon>Campylobacterota</taxon>
        <taxon>Epsilonproteobacteria</taxon>
        <taxon>Campylobacterales</taxon>
        <taxon>Campylobacteraceae</taxon>
        <taxon>Campylobacter</taxon>
    </lineage>
</organism>
<dbReference type="AlphaFoldDB" id="A0A5C7DUU7"/>
<dbReference type="SUPFAM" id="SSF52540">
    <property type="entry name" value="P-loop containing nucleoside triphosphate hydrolases"/>
    <property type="match status" value="1"/>
</dbReference>
<dbReference type="InterPro" id="IPR003439">
    <property type="entry name" value="ABC_transporter-like_ATP-bd"/>
</dbReference>
<keyword evidence="2" id="KW-0547">Nucleotide-binding</keyword>
<evidence type="ECO:0000313" key="5">
    <source>
        <dbReference type="EMBL" id="TXE79636.1"/>
    </source>
</evidence>
<evidence type="ECO:0000256" key="3">
    <source>
        <dbReference type="ARBA" id="ARBA00022840"/>
    </source>
</evidence>
<dbReference type="EMBL" id="VOWB01000068">
    <property type="protein sequence ID" value="TXE79636.1"/>
    <property type="molecule type" value="Genomic_DNA"/>
</dbReference>
<gene>
    <name evidence="5" type="ORF">FPD46_06685</name>
</gene>